<comment type="caution">
    <text evidence="1">The sequence shown here is derived from an EMBL/GenBank/DDBJ whole genome shotgun (WGS) entry which is preliminary data.</text>
</comment>
<evidence type="ECO:0000313" key="1">
    <source>
        <dbReference type="EMBL" id="EFB77218.1"/>
    </source>
</evidence>
<accession>D1PJ58</accession>
<sequence>MVECSKSPWNLLKKQQVRSEYAADHPEANCLSQETFFARRTSPAFLFAKKKDLMACKSC</sequence>
<protein>
    <submittedName>
        <fullName evidence="1">Uncharacterized protein</fullName>
    </submittedName>
</protein>
<reference evidence="1" key="1">
    <citation type="submission" date="2009-12" db="EMBL/GenBank/DDBJ databases">
        <authorList>
            <person name="Weinstock G."/>
            <person name="Sodergren E."/>
            <person name="Clifton S."/>
            <person name="Fulton L."/>
            <person name="Fulton B."/>
            <person name="Courtney L."/>
            <person name="Fronick C."/>
            <person name="Harrison M."/>
            <person name="Strong C."/>
            <person name="Farmer C."/>
            <person name="Delahaunty K."/>
            <person name="Markovic C."/>
            <person name="Hall O."/>
            <person name="Minx P."/>
            <person name="Tomlinson C."/>
            <person name="Mitreva M."/>
            <person name="Nelson J."/>
            <person name="Hou S."/>
            <person name="Wollam A."/>
            <person name="Pepin K.H."/>
            <person name="Johnson M."/>
            <person name="Bhonagiri V."/>
            <person name="Nash W.E."/>
            <person name="Warren W."/>
            <person name="Chinwalla A."/>
            <person name="Mardis E.R."/>
            <person name="Wilson R.K."/>
        </authorList>
    </citation>
    <scope>NUCLEOTIDE SEQUENCE [LARGE SCALE GENOMIC DNA]</scope>
    <source>
        <strain evidence="1">DSM 15176</strain>
    </source>
</reference>
<keyword evidence="2" id="KW-1185">Reference proteome</keyword>
<dbReference type="EMBL" id="ACBY02000013">
    <property type="protein sequence ID" value="EFB77218.1"/>
    <property type="molecule type" value="Genomic_DNA"/>
</dbReference>
<gene>
    <name evidence="1" type="ORF">SUBVAR_04378</name>
</gene>
<dbReference type="Proteomes" id="UP000003438">
    <property type="component" value="Unassembled WGS sequence"/>
</dbReference>
<name>D1PJ58_9FIRM</name>
<evidence type="ECO:0000313" key="2">
    <source>
        <dbReference type="Proteomes" id="UP000003438"/>
    </source>
</evidence>
<organism evidence="1 2">
    <name type="scientific">Subdoligranulum variabile DSM 15176</name>
    <dbReference type="NCBI Taxonomy" id="411471"/>
    <lineage>
        <taxon>Bacteria</taxon>
        <taxon>Bacillati</taxon>
        <taxon>Bacillota</taxon>
        <taxon>Clostridia</taxon>
        <taxon>Eubacteriales</taxon>
        <taxon>Oscillospiraceae</taxon>
        <taxon>Subdoligranulum</taxon>
    </lineage>
</organism>
<dbReference type="AlphaFoldDB" id="D1PJ58"/>
<dbReference type="HOGENOM" id="CLU_2959123_0_0_9"/>
<proteinExistence type="predicted"/>